<dbReference type="EMBL" id="RJVU01053127">
    <property type="protein sequence ID" value="ROL40819.1"/>
    <property type="molecule type" value="Genomic_DNA"/>
</dbReference>
<reference evidence="1 2" key="1">
    <citation type="submission" date="2018-10" db="EMBL/GenBank/DDBJ databases">
        <title>Genome assembly for a Yunnan-Guizhou Plateau 3E fish, Anabarilius grahami (Regan), and its evolutionary and genetic applications.</title>
        <authorList>
            <person name="Jiang W."/>
        </authorList>
    </citation>
    <scope>NUCLEOTIDE SEQUENCE [LARGE SCALE GENOMIC DNA]</scope>
    <source>
        <strain evidence="1">AG-KIZ</strain>
        <tissue evidence="1">Muscle</tissue>
    </source>
</reference>
<evidence type="ECO:0000313" key="2">
    <source>
        <dbReference type="Proteomes" id="UP000281406"/>
    </source>
</evidence>
<keyword evidence="2" id="KW-1185">Reference proteome</keyword>
<protein>
    <submittedName>
        <fullName evidence="1">Uncharacterized protein</fullName>
    </submittedName>
</protein>
<dbReference type="Proteomes" id="UP000281406">
    <property type="component" value="Unassembled WGS sequence"/>
</dbReference>
<proteinExistence type="predicted"/>
<accession>A0A3N0Y3T7</accession>
<comment type="caution">
    <text evidence="1">The sequence shown here is derived from an EMBL/GenBank/DDBJ whole genome shotgun (WGS) entry which is preliminary data.</text>
</comment>
<dbReference type="AlphaFoldDB" id="A0A3N0Y3T7"/>
<gene>
    <name evidence="1" type="ORF">DPX16_9813</name>
</gene>
<name>A0A3N0Y3T7_ANAGA</name>
<organism evidence="1 2">
    <name type="scientific">Anabarilius grahami</name>
    <name type="common">Kanglang fish</name>
    <name type="synonym">Barilius grahami</name>
    <dbReference type="NCBI Taxonomy" id="495550"/>
    <lineage>
        <taxon>Eukaryota</taxon>
        <taxon>Metazoa</taxon>
        <taxon>Chordata</taxon>
        <taxon>Craniata</taxon>
        <taxon>Vertebrata</taxon>
        <taxon>Euteleostomi</taxon>
        <taxon>Actinopterygii</taxon>
        <taxon>Neopterygii</taxon>
        <taxon>Teleostei</taxon>
        <taxon>Ostariophysi</taxon>
        <taxon>Cypriniformes</taxon>
        <taxon>Xenocyprididae</taxon>
        <taxon>Xenocypridinae</taxon>
        <taxon>Xenocypridinae incertae sedis</taxon>
        <taxon>Anabarilius</taxon>
    </lineage>
</organism>
<evidence type="ECO:0000313" key="1">
    <source>
        <dbReference type="EMBL" id="ROL40819.1"/>
    </source>
</evidence>
<sequence length="232" mass="25560">MHRGPGQKQRDGGGWRGWKAKENCLQLPDKIASQLSGISRAVTPPYCSPTYADRLALAETHTYTFPARSKSTGVPVFANLLFKLSGTIQIPTSQKECVSCISFGMMHTIRHTPLRSPAFPTGNVFSGISNVATGATVSLSLSSVSLSTQYSIIMLFAVLLSFKRGSYQTGVSKRKKMRQKMDEGERSEEVSASVCACEFSPQDEAADLSQCYNQDPSEDHQCLYERVQRFLE</sequence>